<evidence type="ECO:0008006" key="3">
    <source>
        <dbReference type="Google" id="ProtNLM"/>
    </source>
</evidence>
<proteinExistence type="predicted"/>
<evidence type="ECO:0000313" key="2">
    <source>
        <dbReference type="Proteomes" id="UP000198253"/>
    </source>
</evidence>
<gene>
    <name evidence="1" type="ORF">GA0070618_2909</name>
</gene>
<dbReference type="RefSeq" id="WP_231931738.1">
    <property type="nucleotide sequence ID" value="NZ_LT607413.1"/>
</dbReference>
<name>A0A1C4XBI3_MICEC</name>
<reference evidence="2" key="1">
    <citation type="submission" date="2016-06" db="EMBL/GenBank/DDBJ databases">
        <authorList>
            <person name="Varghese N."/>
            <person name="Submissions Spin"/>
        </authorList>
    </citation>
    <scope>NUCLEOTIDE SEQUENCE [LARGE SCALE GENOMIC DNA]</scope>
    <source>
        <strain evidence="2">DSM 43816</strain>
    </source>
</reference>
<sequence length="104" mass="10880">MDEERGSGGPPLTVDLPALRTTAARLADEAYPLGHGLAGVPGLTVPAPHWRSARALSDLESAVHAWFGALGARLADTATAVRTAADRYAATDERAVRRLPTPGR</sequence>
<accession>A0A1C4XBI3</accession>
<dbReference type="EMBL" id="LT607413">
    <property type="protein sequence ID" value="SCF05704.1"/>
    <property type="molecule type" value="Genomic_DNA"/>
</dbReference>
<dbReference type="Proteomes" id="UP000198253">
    <property type="component" value="Chromosome I"/>
</dbReference>
<protein>
    <recommendedName>
        <fullName evidence="3">Excreted virulence factor EspC, type VII ESX diderm</fullName>
    </recommendedName>
</protein>
<dbReference type="AlphaFoldDB" id="A0A1C4XBI3"/>
<evidence type="ECO:0000313" key="1">
    <source>
        <dbReference type="EMBL" id="SCF05704.1"/>
    </source>
</evidence>
<organism evidence="1 2">
    <name type="scientific">Micromonospora echinospora</name>
    <name type="common">Micromonospora purpurea</name>
    <dbReference type="NCBI Taxonomy" id="1877"/>
    <lineage>
        <taxon>Bacteria</taxon>
        <taxon>Bacillati</taxon>
        <taxon>Actinomycetota</taxon>
        <taxon>Actinomycetes</taxon>
        <taxon>Micromonosporales</taxon>
        <taxon>Micromonosporaceae</taxon>
        <taxon>Micromonospora</taxon>
    </lineage>
</organism>
<dbReference type="InParanoid" id="A0A1C4XBI3"/>
<keyword evidence="2" id="KW-1185">Reference proteome</keyword>